<accession>A0A7C9TRE4</accession>
<dbReference type="Proteomes" id="UP000479756">
    <property type="component" value="Unassembled WGS sequence"/>
</dbReference>
<evidence type="ECO:0000313" key="1">
    <source>
        <dbReference type="EMBL" id="NEM91659.1"/>
    </source>
</evidence>
<sequence>MTDATPTLAKGDEYIVIFSGGPSDGQTDHRIATEAGWDEQIIVNGLESTAAAEFAYRASGAKKVGDSVHVTYVWDPTTADDLEDTSERYDS</sequence>
<gene>
    <name evidence="1" type="ORF">G3T37_09840</name>
</gene>
<name>A0A7C9TRE4_9MICO</name>
<comment type="caution">
    <text evidence="1">The sequence shown here is derived from an EMBL/GenBank/DDBJ whole genome shotgun (WGS) entry which is preliminary data.</text>
</comment>
<dbReference type="AlphaFoldDB" id="A0A7C9TRE4"/>
<dbReference type="EMBL" id="JAAGWZ010000002">
    <property type="protein sequence ID" value="NEM91659.1"/>
    <property type="molecule type" value="Genomic_DNA"/>
</dbReference>
<keyword evidence="2" id="KW-1185">Reference proteome</keyword>
<dbReference type="RefSeq" id="WP_163473501.1">
    <property type="nucleotide sequence ID" value="NZ_JAAGWZ010000002.1"/>
</dbReference>
<proteinExistence type="predicted"/>
<organism evidence="1 2">
    <name type="scientific">Galbitalea soli</name>
    <dbReference type="NCBI Taxonomy" id="1268042"/>
    <lineage>
        <taxon>Bacteria</taxon>
        <taxon>Bacillati</taxon>
        <taxon>Actinomycetota</taxon>
        <taxon>Actinomycetes</taxon>
        <taxon>Micrococcales</taxon>
        <taxon>Microbacteriaceae</taxon>
        <taxon>Galbitalea</taxon>
    </lineage>
</organism>
<protein>
    <submittedName>
        <fullName evidence="1">Oligoribonuclease</fullName>
    </submittedName>
</protein>
<reference evidence="1 2" key="1">
    <citation type="journal article" date="2014" name="Int. J. Syst. Evol. Microbiol.">
        <title>Description of Galbitalea soli gen. nov., sp. nov., and Frondihabitans sucicola sp. nov.</title>
        <authorList>
            <person name="Kim S.J."/>
            <person name="Lim J.M."/>
            <person name="Ahn J.H."/>
            <person name="Weon H.Y."/>
            <person name="Hamada M."/>
            <person name="Suzuki K."/>
            <person name="Ahn T.Y."/>
            <person name="Kwon S.W."/>
        </authorList>
    </citation>
    <scope>NUCLEOTIDE SEQUENCE [LARGE SCALE GENOMIC DNA]</scope>
    <source>
        <strain evidence="1 2">NBRC 108727</strain>
    </source>
</reference>
<evidence type="ECO:0000313" key="2">
    <source>
        <dbReference type="Proteomes" id="UP000479756"/>
    </source>
</evidence>